<name>A0A919EVT9_9ACTN</name>
<feature type="domain" description="SnoaL-like" evidence="1">
    <location>
        <begin position="10"/>
        <end position="111"/>
    </location>
</feature>
<dbReference type="RefSeq" id="WP_189979254.1">
    <property type="nucleotide sequence ID" value="NZ_BNBF01000003.1"/>
</dbReference>
<evidence type="ECO:0000259" key="1">
    <source>
        <dbReference type="Pfam" id="PF12680"/>
    </source>
</evidence>
<keyword evidence="3" id="KW-1185">Reference proteome</keyword>
<dbReference type="InterPro" id="IPR032710">
    <property type="entry name" value="NTF2-like_dom_sf"/>
</dbReference>
<dbReference type="Pfam" id="PF12680">
    <property type="entry name" value="SnoaL_2"/>
    <property type="match status" value="1"/>
</dbReference>
<comment type="caution">
    <text evidence="2">The sequence shown here is derived from an EMBL/GenBank/DDBJ whole genome shotgun (WGS) entry which is preliminary data.</text>
</comment>
<reference evidence="3" key="1">
    <citation type="journal article" date="2019" name="Int. J. Syst. Evol. Microbiol.">
        <title>The Global Catalogue of Microorganisms (GCM) 10K type strain sequencing project: providing services to taxonomists for standard genome sequencing and annotation.</title>
        <authorList>
            <consortium name="The Broad Institute Genomics Platform"/>
            <consortium name="The Broad Institute Genome Sequencing Center for Infectious Disease"/>
            <person name="Wu L."/>
            <person name="Ma J."/>
        </authorList>
    </citation>
    <scope>NUCLEOTIDE SEQUENCE [LARGE SCALE GENOMIC DNA]</scope>
    <source>
        <strain evidence="3">JCM 4253</strain>
    </source>
</reference>
<dbReference type="AlphaFoldDB" id="A0A919EVT9"/>
<dbReference type="Gene3D" id="3.10.450.50">
    <property type="match status" value="1"/>
</dbReference>
<protein>
    <recommendedName>
        <fullName evidence="1">SnoaL-like domain-containing protein</fullName>
    </recommendedName>
</protein>
<proteinExistence type="predicted"/>
<evidence type="ECO:0000313" key="3">
    <source>
        <dbReference type="Proteomes" id="UP000619355"/>
    </source>
</evidence>
<evidence type="ECO:0000313" key="2">
    <source>
        <dbReference type="EMBL" id="GHG39870.1"/>
    </source>
</evidence>
<dbReference type="EMBL" id="BNBF01000003">
    <property type="protein sequence ID" value="GHG39870.1"/>
    <property type="molecule type" value="Genomic_DNA"/>
</dbReference>
<dbReference type="Proteomes" id="UP000619355">
    <property type="component" value="Unassembled WGS sequence"/>
</dbReference>
<organism evidence="2 3">
    <name type="scientific">Streptomyces capoamus</name>
    <dbReference type="NCBI Taxonomy" id="68183"/>
    <lineage>
        <taxon>Bacteria</taxon>
        <taxon>Bacillati</taxon>
        <taxon>Actinomycetota</taxon>
        <taxon>Actinomycetes</taxon>
        <taxon>Kitasatosporales</taxon>
        <taxon>Streptomycetaceae</taxon>
        <taxon>Streptomyces</taxon>
    </lineage>
</organism>
<dbReference type="SUPFAM" id="SSF54427">
    <property type="entry name" value="NTF2-like"/>
    <property type="match status" value="1"/>
</dbReference>
<dbReference type="InterPro" id="IPR037401">
    <property type="entry name" value="SnoaL-like"/>
</dbReference>
<gene>
    <name evidence="2" type="ORF">GCM10018980_13690</name>
</gene>
<sequence>MSFRTTAEVVHRFNRAFIDHDSSSLADLIADDCVMEAKGPAPDGTRYEGRAECLEFCRALAEDRRGRFDPEAVVITGERATVRWRYRFGDGPADSVRGVNLVLVRDGLIVESLGYGKTTSDAADPGAGIRGEPRKH</sequence>
<accession>A0A919EVT9</accession>